<gene>
    <name evidence="1" type="ORF">EXIGLDRAFT_728518</name>
</gene>
<proteinExistence type="predicted"/>
<dbReference type="EMBL" id="KV426280">
    <property type="protein sequence ID" value="KZV83293.1"/>
    <property type="molecule type" value="Genomic_DNA"/>
</dbReference>
<dbReference type="Gene3D" id="3.80.10.10">
    <property type="entry name" value="Ribonuclease Inhibitor"/>
    <property type="match status" value="1"/>
</dbReference>
<dbReference type="OrthoDB" id="3945550at2759"/>
<dbReference type="AlphaFoldDB" id="A0A165CWG1"/>
<protein>
    <submittedName>
        <fullName evidence="1">Uncharacterized protein</fullName>
    </submittedName>
</protein>
<dbReference type="Proteomes" id="UP000077266">
    <property type="component" value="Unassembled WGS sequence"/>
</dbReference>
<reference evidence="1 2" key="1">
    <citation type="journal article" date="2016" name="Mol. Biol. Evol.">
        <title>Comparative Genomics of Early-Diverging Mushroom-Forming Fungi Provides Insights into the Origins of Lignocellulose Decay Capabilities.</title>
        <authorList>
            <person name="Nagy L.G."/>
            <person name="Riley R."/>
            <person name="Tritt A."/>
            <person name="Adam C."/>
            <person name="Daum C."/>
            <person name="Floudas D."/>
            <person name="Sun H."/>
            <person name="Yadav J.S."/>
            <person name="Pangilinan J."/>
            <person name="Larsson K.H."/>
            <person name="Matsuura K."/>
            <person name="Barry K."/>
            <person name="Labutti K."/>
            <person name="Kuo R."/>
            <person name="Ohm R.A."/>
            <person name="Bhattacharya S.S."/>
            <person name="Shirouzu T."/>
            <person name="Yoshinaga Y."/>
            <person name="Martin F.M."/>
            <person name="Grigoriev I.V."/>
            <person name="Hibbett D.S."/>
        </authorList>
    </citation>
    <scope>NUCLEOTIDE SEQUENCE [LARGE SCALE GENOMIC DNA]</scope>
    <source>
        <strain evidence="1 2">HHB12029</strain>
    </source>
</reference>
<evidence type="ECO:0000313" key="1">
    <source>
        <dbReference type="EMBL" id="KZV83293.1"/>
    </source>
</evidence>
<sequence>MVNLAREEWGLIFEEVYASPSSRLKTLRAVCLVSKSMYQMAMPWLYRHVRIVRGPPRVSKGCDSFYTIHKNPAKFAASVYVLVLLCPWGSVYYSSVDPWVRNWISALTMCRELREVEVRPMSGYPCTLSEFEATLSYILSAMQQLKKLRTVTLDLFPPRFNFAERDPNFDVTFDLPSVVLPGLRSFGLSVIDPSRHEDLIRRVNDLLRVAPKMKTFRLTLDFTQLHHVLSPQCRELLTGVTDLRILPTSCCIPAEIFSLPRQLTELTLRYNAVYLGVHAAVQPVTTLRVLTIEAPNPRTRGTHLRHEFDAMLVFIASLTQGSQLEHLTIESMFPSDDPGICIDQHNFNVAALPTTLKGFYAEKVSVSTPVIVQLSRNCPGLRGLAVQLRYTAEFAKFPLQALVDTAVQCMQLSSWYYGDARDVRMEQQSAVQWLERSSRLKHITVNRSTWLATRGSQLRAVSLDGTPRYPVDSVQKLDAWRHDACALTVR</sequence>
<evidence type="ECO:0000313" key="2">
    <source>
        <dbReference type="Proteomes" id="UP000077266"/>
    </source>
</evidence>
<dbReference type="InParanoid" id="A0A165CWG1"/>
<accession>A0A165CWG1</accession>
<keyword evidence="2" id="KW-1185">Reference proteome</keyword>
<name>A0A165CWG1_EXIGL</name>
<organism evidence="1 2">
    <name type="scientific">Exidia glandulosa HHB12029</name>
    <dbReference type="NCBI Taxonomy" id="1314781"/>
    <lineage>
        <taxon>Eukaryota</taxon>
        <taxon>Fungi</taxon>
        <taxon>Dikarya</taxon>
        <taxon>Basidiomycota</taxon>
        <taxon>Agaricomycotina</taxon>
        <taxon>Agaricomycetes</taxon>
        <taxon>Auriculariales</taxon>
        <taxon>Exidiaceae</taxon>
        <taxon>Exidia</taxon>
    </lineage>
</organism>
<dbReference type="InterPro" id="IPR032675">
    <property type="entry name" value="LRR_dom_sf"/>
</dbReference>